<gene>
    <name evidence="2" type="ORF">SARC_12000</name>
</gene>
<protein>
    <recommendedName>
        <fullName evidence="1">SET domain-containing protein</fullName>
    </recommendedName>
</protein>
<dbReference type="InterPro" id="IPR053010">
    <property type="entry name" value="SET_SmydA-8"/>
</dbReference>
<dbReference type="PANTHER" id="PTHR46455">
    <property type="entry name" value="SET AND MYND DOMAIN CONTAINING, ARTHROPOD-SPECIFIC, MEMBER 4, ISOFORM A"/>
    <property type="match status" value="1"/>
</dbReference>
<dbReference type="CDD" id="cd20071">
    <property type="entry name" value="SET_SMYD"/>
    <property type="match status" value="1"/>
</dbReference>
<dbReference type="GeneID" id="25912504"/>
<reference evidence="2 3" key="1">
    <citation type="submission" date="2011-02" db="EMBL/GenBank/DDBJ databases">
        <title>The Genome Sequence of Sphaeroforma arctica JP610.</title>
        <authorList>
            <consortium name="The Broad Institute Genome Sequencing Platform"/>
            <person name="Russ C."/>
            <person name="Cuomo C."/>
            <person name="Young S.K."/>
            <person name="Zeng Q."/>
            <person name="Gargeya S."/>
            <person name="Alvarado L."/>
            <person name="Berlin A."/>
            <person name="Chapman S.B."/>
            <person name="Chen Z."/>
            <person name="Freedman E."/>
            <person name="Gellesch M."/>
            <person name="Goldberg J."/>
            <person name="Griggs A."/>
            <person name="Gujja S."/>
            <person name="Heilman E."/>
            <person name="Heiman D."/>
            <person name="Howarth C."/>
            <person name="Mehta T."/>
            <person name="Neiman D."/>
            <person name="Pearson M."/>
            <person name="Roberts A."/>
            <person name="Saif S."/>
            <person name="Shea T."/>
            <person name="Shenoy N."/>
            <person name="Sisk P."/>
            <person name="Stolte C."/>
            <person name="Sykes S."/>
            <person name="White J."/>
            <person name="Yandava C."/>
            <person name="Burger G."/>
            <person name="Gray M.W."/>
            <person name="Holland P.W.H."/>
            <person name="King N."/>
            <person name="Lang F.B.F."/>
            <person name="Roger A.J."/>
            <person name="Ruiz-Trillo I."/>
            <person name="Haas B."/>
            <person name="Nusbaum C."/>
            <person name="Birren B."/>
        </authorList>
    </citation>
    <scope>NUCLEOTIDE SEQUENCE [LARGE SCALE GENOMIC DNA]</scope>
    <source>
        <strain evidence="2 3">JP610</strain>
    </source>
</reference>
<dbReference type="InterPro" id="IPR046341">
    <property type="entry name" value="SET_dom_sf"/>
</dbReference>
<feature type="non-terminal residue" evidence="2">
    <location>
        <position position="394"/>
    </location>
</feature>
<dbReference type="AlphaFoldDB" id="A0A0L0FG93"/>
<dbReference type="EMBL" id="KQ243601">
    <property type="protein sequence ID" value="KNC75476.1"/>
    <property type="molecule type" value="Genomic_DNA"/>
</dbReference>
<evidence type="ECO:0000313" key="3">
    <source>
        <dbReference type="Proteomes" id="UP000054560"/>
    </source>
</evidence>
<proteinExistence type="predicted"/>
<dbReference type="OrthoDB" id="3516286at2759"/>
<name>A0A0L0FG93_9EUKA</name>
<dbReference type="PANTHER" id="PTHR46455:SF5">
    <property type="entry name" value="SET AND MYND DOMAIN CONTAINING, ARTHROPOD-SPECIFIC, MEMBER 4, ISOFORM A"/>
    <property type="match status" value="1"/>
</dbReference>
<dbReference type="RefSeq" id="XP_014149378.1">
    <property type="nucleotide sequence ID" value="XM_014293903.1"/>
</dbReference>
<sequence>MISMLSMRTIHKQQHESIQHILDKTTHAVHPNGRGDKVISDTTLQSILEATVLHLEAKLSNVSNACILSDSFEQYSGYAVDPEFVLLENTKIDEISNRRVIRSTCAVSGGEVCLIEKPFFNIDECLNSFKQFEAISKRQGVALALLHFQASEYAVHPDCNDDTEGRLYTRVSSIRHSCSPNSWMSLTADGRIILRALRKIQENEELRLTYFRSVELFLPSAARVETLSKLNITCDCGRCTFTDDSRGFVCPSCDMNGLVFLPAMNTTTTYTSSKCTVCSVSLSGSKAGVLSTMEQDLAANVAKLESTFTIDQSLKSIKELLRRCLNAGISDTKYHLTRTLHDMLTDWYAHRGYYGQALQHHIKTMDSDAFVPEQLASALEKLADLTSGYLSLQL</sequence>
<dbReference type="STRING" id="667725.A0A0L0FG93"/>
<dbReference type="eggNOG" id="ENOG502SBR1">
    <property type="taxonomic scope" value="Eukaryota"/>
</dbReference>
<dbReference type="InterPro" id="IPR001214">
    <property type="entry name" value="SET_dom"/>
</dbReference>
<feature type="domain" description="SET" evidence="1">
    <location>
        <begin position="101"/>
        <end position="210"/>
    </location>
</feature>
<organism evidence="2 3">
    <name type="scientific">Sphaeroforma arctica JP610</name>
    <dbReference type="NCBI Taxonomy" id="667725"/>
    <lineage>
        <taxon>Eukaryota</taxon>
        <taxon>Ichthyosporea</taxon>
        <taxon>Ichthyophonida</taxon>
        <taxon>Sphaeroforma</taxon>
    </lineage>
</organism>
<dbReference type="SUPFAM" id="SSF82199">
    <property type="entry name" value="SET domain"/>
    <property type="match status" value="1"/>
</dbReference>
<evidence type="ECO:0000259" key="1">
    <source>
        <dbReference type="Pfam" id="PF00856"/>
    </source>
</evidence>
<dbReference type="Proteomes" id="UP000054560">
    <property type="component" value="Unassembled WGS sequence"/>
</dbReference>
<keyword evidence="3" id="KW-1185">Reference proteome</keyword>
<dbReference type="Pfam" id="PF00856">
    <property type="entry name" value="SET"/>
    <property type="match status" value="1"/>
</dbReference>
<evidence type="ECO:0000313" key="2">
    <source>
        <dbReference type="EMBL" id="KNC75476.1"/>
    </source>
</evidence>
<dbReference type="Gene3D" id="2.170.270.10">
    <property type="entry name" value="SET domain"/>
    <property type="match status" value="1"/>
</dbReference>
<accession>A0A0L0FG93</accession>